<keyword evidence="2" id="KW-0812">Transmembrane</keyword>
<evidence type="ECO:0000256" key="2">
    <source>
        <dbReference type="SAM" id="Phobius"/>
    </source>
</evidence>
<proteinExistence type="predicted"/>
<organism evidence="3 4">
    <name type="scientific">Peptostreptococcus canis</name>
    <dbReference type="NCBI Taxonomy" id="1159213"/>
    <lineage>
        <taxon>Bacteria</taxon>
        <taxon>Bacillati</taxon>
        <taxon>Bacillota</taxon>
        <taxon>Clostridia</taxon>
        <taxon>Peptostreptococcales</taxon>
        <taxon>Peptostreptococcaceae</taxon>
        <taxon>Peptostreptococcus</taxon>
    </lineage>
</organism>
<reference evidence="3 4" key="1">
    <citation type="submission" date="2020-05" db="EMBL/GenBank/DDBJ databases">
        <title>Draft genome of xy-202 and genomic insight in genome of the genus Peptostreptococcus.</title>
        <authorList>
            <person name="Zhang Z."/>
        </authorList>
    </citation>
    <scope>NUCLEOTIDE SEQUENCE [LARGE SCALE GENOMIC DNA]</scope>
    <source>
        <strain evidence="3 4">DSM 27025</strain>
    </source>
</reference>
<accession>A0ABR6TM32</accession>
<feature type="transmembrane region" description="Helical" evidence="2">
    <location>
        <begin position="21"/>
        <end position="43"/>
    </location>
</feature>
<evidence type="ECO:0000256" key="1">
    <source>
        <dbReference type="SAM" id="Coils"/>
    </source>
</evidence>
<protein>
    <submittedName>
        <fullName evidence="3">Uncharacterized protein</fullName>
    </submittedName>
</protein>
<evidence type="ECO:0000313" key="4">
    <source>
        <dbReference type="Proteomes" id="UP000713904"/>
    </source>
</evidence>
<gene>
    <name evidence="3" type="ORF">HLB29_07235</name>
</gene>
<keyword evidence="4" id="KW-1185">Reference proteome</keyword>
<comment type="caution">
    <text evidence="3">The sequence shown here is derived from an EMBL/GenBank/DDBJ whole genome shotgun (WGS) entry which is preliminary data.</text>
</comment>
<keyword evidence="1" id="KW-0175">Coiled coil</keyword>
<sequence>MEKLYRRISVLMKIKKSKGNASVNVVIFLLFICTIVSSTTIILKSRNRLILEDDALFKNDYKYEYTYKVVKLNFYNAIEEAYEKSNKDDEFSKYFSKYSTEYFRKVFQCDYYKDEKVQIEKIENDKSESNIEIKEEYIEFYITVKYDEKGAFRAEILKCRIYNPYKKFDDIYENEDKTIKRNLSKKDVKTLFKILY</sequence>
<name>A0ABR6TM32_9FIRM</name>
<evidence type="ECO:0000313" key="3">
    <source>
        <dbReference type="EMBL" id="MBC2576478.1"/>
    </source>
</evidence>
<keyword evidence="2" id="KW-1133">Transmembrane helix</keyword>
<dbReference type="RefSeq" id="WP_185624501.1">
    <property type="nucleotide sequence ID" value="NZ_JABGBW010000006.1"/>
</dbReference>
<feature type="coiled-coil region" evidence="1">
    <location>
        <begin position="112"/>
        <end position="139"/>
    </location>
</feature>
<keyword evidence="2" id="KW-0472">Membrane</keyword>
<dbReference type="EMBL" id="JABGBW010000006">
    <property type="protein sequence ID" value="MBC2576478.1"/>
    <property type="molecule type" value="Genomic_DNA"/>
</dbReference>
<dbReference type="Proteomes" id="UP000713904">
    <property type="component" value="Unassembled WGS sequence"/>
</dbReference>